<gene>
    <name evidence="2" type="ORF">ACFQJ4_06760</name>
</gene>
<feature type="transmembrane region" description="Helical" evidence="1">
    <location>
        <begin position="70"/>
        <end position="88"/>
    </location>
</feature>
<feature type="transmembrane region" description="Helical" evidence="1">
    <location>
        <begin position="30"/>
        <end position="50"/>
    </location>
</feature>
<sequence length="269" mass="28299">MSAATERAGVGTLVWAVAYKRALLLVRYPANTLASVLGIYLFFAVIFFGGRAAVGGMGGGAGALGGTFDALVVGWFLWTMSTVAYFGLAQGITQESQWGTLEQLYMSPYGFGAVMGARVVALLGESLLWGGSVLVLMLVTTDRALSVDVLTVVPVVVLALLSVVGIGFVFAGAALVYKRIENVTQLMQFVIIGLVAAPVADLPALRYLPLVQGSSMLQQAMGEGTRLWQFPAAEVAVLVAAGVGYCLAGYAVFRVAARRARREGLMGQY</sequence>
<feature type="transmembrane region" description="Helical" evidence="1">
    <location>
        <begin position="228"/>
        <end position="253"/>
    </location>
</feature>
<feature type="transmembrane region" description="Helical" evidence="1">
    <location>
        <begin position="189"/>
        <end position="208"/>
    </location>
</feature>
<evidence type="ECO:0000313" key="3">
    <source>
        <dbReference type="Proteomes" id="UP001596398"/>
    </source>
</evidence>
<reference evidence="2 3" key="1">
    <citation type="journal article" date="2019" name="Int. J. Syst. Evol. Microbiol.">
        <title>The Global Catalogue of Microorganisms (GCM) 10K type strain sequencing project: providing services to taxonomists for standard genome sequencing and annotation.</title>
        <authorList>
            <consortium name="The Broad Institute Genomics Platform"/>
            <consortium name="The Broad Institute Genome Sequencing Center for Infectious Disease"/>
            <person name="Wu L."/>
            <person name="Ma J."/>
        </authorList>
    </citation>
    <scope>NUCLEOTIDE SEQUENCE [LARGE SCALE GENOMIC DNA]</scope>
    <source>
        <strain evidence="2 3">DT85</strain>
    </source>
</reference>
<dbReference type="EMBL" id="JBHTAP010000001">
    <property type="protein sequence ID" value="MFC7235016.1"/>
    <property type="molecule type" value="Genomic_DNA"/>
</dbReference>
<name>A0ABD5ZP10_9EURY</name>
<dbReference type="PANTHER" id="PTHR43229">
    <property type="entry name" value="NODULATION PROTEIN J"/>
    <property type="match status" value="1"/>
</dbReference>
<dbReference type="RefSeq" id="WP_276236037.1">
    <property type="nucleotide sequence ID" value="NZ_CP119802.1"/>
</dbReference>
<proteinExistence type="predicted"/>
<dbReference type="AlphaFoldDB" id="A0ABD5ZP10"/>
<comment type="caution">
    <text evidence="2">The sequence shown here is derived from an EMBL/GenBank/DDBJ whole genome shotgun (WGS) entry which is preliminary data.</text>
</comment>
<feature type="transmembrane region" description="Helical" evidence="1">
    <location>
        <begin position="149"/>
        <end position="177"/>
    </location>
</feature>
<evidence type="ECO:0000256" key="1">
    <source>
        <dbReference type="SAM" id="Phobius"/>
    </source>
</evidence>
<dbReference type="GeneID" id="79266695"/>
<accession>A0ABD5ZP10</accession>
<keyword evidence="1" id="KW-0472">Membrane</keyword>
<dbReference type="InterPro" id="IPR051784">
    <property type="entry name" value="Nod_factor_ABC_transporter"/>
</dbReference>
<keyword evidence="3" id="KW-1185">Reference proteome</keyword>
<organism evidence="2 3">
    <name type="scientific">Halosegnis marinus</name>
    <dbReference type="NCBI Taxonomy" id="3034023"/>
    <lineage>
        <taxon>Archaea</taxon>
        <taxon>Methanobacteriati</taxon>
        <taxon>Methanobacteriota</taxon>
        <taxon>Stenosarchaea group</taxon>
        <taxon>Halobacteria</taxon>
        <taxon>Halobacteriales</taxon>
        <taxon>Natronomonadaceae</taxon>
        <taxon>Halosegnis</taxon>
    </lineage>
</organism>
<protein>
    <submittedName>
        <fullName evidence="2">ABC transporter permease</fullName>
    </submittedName>
</protein>
<keyword evidence="1" id="KW-0812">Transmembrane</keyword>
<dbReference type="PANTHER" id="PTHR43229:SF6">
    <property type="entry name" value="ABC-TYPE MULTIDRUG TRANSPORT SYSTEM, PERMEASE COMPONENT"/>
    <property type="match status" value="1"/>
</dbReference>
<evidence type="ECO:0000313" key="2">
    <source>
        <dbReference type="EMBL" id="MFC7235016.1"/>
    </source>
</evidence>
<keyword evidence="1" id="KW-1133">Transmembrane helix</keyword>
<dbReference type="Proteomes" id="UP001596398">
    <property type="component" value="Unassembled WGS sequence"/>
</dbReference>